<dbReference type="OrthoDB" id="10250282at2759"/>
<dbReference type="InterPro" id="IPR003010">
    <property type="entry name" value="C-N_Hydrolase"/>
</dbReference>
<evidence type="ECO:0000313" key="6">
    <source>
        <dbReference type="Proteomes" id="UP000051952"/>
    </source>
</evidence>
<dbReference type="InterPro" id="IPR036526">
    <property type="entry name" value="C-N_Hydrolase_sf"/>
</dbReference>
<keyword evidence="3" id="KW-0732">Signal</keyword>
<reference evidence="6" key="1">
    <citation type="submission" date="2015-09" db="EMBL/GenBank/DDBJ databases">
        <authorList>
            <consortium name="Pathogen Informatics"/>
        </authorList>
    </citation>
    <scope>NUCLEOTIDE SEQUENCE [LARGE SCALE GENOMIC DNA]</scope>
    <source>
        <strain evidence="6">Lake Konstanz</strain>
    </source>
</reference>
<dbReference type="Proteomes" id="UP000051952">
    <property type="component" value="Unassembled WGS sequence"/>
</dbReference>
<sequence>MPPSQVPWARNYMYFLACICCCCCASSGSSYFAASVMHFPLNLTSNISIAEKIRLNLAAYDQHVANAAAQNAQIIVFPESGTGYLAGGDSEIRSWCEPMPAPGWRAVDCSNASTTTPPAFRHMQHAYWASCAAQTYKIDIVLNFGYHQTTTNEYFNSDVAFNQYGFLLAIYLKSHINARPYLTQPAKPDPVTFVSSFGVQFGMFTCYDMWFHDPMDEEIRLLNVTDFVYPNGMGSMAPLMTIDQVHAGWSLTHDVNLVSAALFPTGGAGAFHRGNALGMNAYQPYVNAVYSVTVTEVPMITNSDGRMKDHRSKKLAQPSNVKTPVLSESQSSSSGSHASCFGGMASCDVFQPAPNSTFYLSASFQGAFALVSCTATVTTASNSSHVWMLAAGQVDMVPQSNGTLDANEVAFCLIVHCDDPQANCDLGAPVPAYWTSDLLVTNVAVEGEVSGGMNRSSKITFFPMYAFLNTTAVSSDTPFPQVMATTASVTAGVSPATSQTNDTVAYFLTITPNDDVVTENPVYSVGLYLTAKG</sequence>
<evidence type="ECO:0000256" key="1">
    <source>
        <dbReference type="ARBA" id="ARBA00008225"/>
    </source>
</evidence>
<dbReference type="PANTHER" id="PTHR10609">
    <property type="entry name" value="BIOTINIDASE-RELATED"/>
    <property type="match status" value="1"/>
</dbReference>
<dbReference type="PROSITE" id="PS50263">
    <property type="entry name" value="CN_HYDROLASE"/>
    <property type="match status" value="1"/>
</dbReference>
<evidence type="ECO:0000313" key="5">
    <source>
        <dbReference type="EMBL" id="CUG92586.1"/>
    </source>
</evidence>
<evidence type="ECO:0000256" key="3">
    <source>
        <dbReference type="SAM" id="SignalP"/>
    </source>
</evidence>
<accession>A0A0S4JQU7</accession>
<feature type="signal peptide" evidence="3">
    <location>
        <begin position="1"/>
        <end position="28"/>
    </location>
</feature>
<proteinExistence type="inferred from homology"/>
<keyword evidence="6" id="KW-1185">Reference proteome</keyword>
<evidence type="ECO:0000256" key="2">
    <source>
        <dbReference type="SAM" id="MobiDB-lite"/>
    </source>
</evidence>
<dbReference type="Gene3D" id="3.60.110.10">
    <property type="entry name" value="Carbon-nitrogen hydrolase"/>
    <property type="match status" value="1"/>
</dbReference>
<feature type="chain" id="PRO_5006622621" evidence="3">
    <location>
        <begin position="29"/>
        <end position="533"/>
    </location>
</feature>
<feature type="region of interest" description="Disordered" evidence="2">
    <location>
        <begin position="302"/>
        <end position="332"/>
    </location>
</feature>
<evidence type="ECO:0000259" key="4">
    <source>
        <dbReference type="PROSITE" id="PS50263"/>
    </source>
</evidence>
<dbReference type="AlphaFoldDB" id="A0A0S4JQU7"/>
<dbReference type="VEuPathDB" id="TriTrypDB:BSAL_38340"/>
<feature type="domain" description="CN hydrolase" evidence="4">
    <location>
        <begin position="39"/>
        <end position="299"/>
    </location>
</feature>
<comment type="similarity">
    <text evidence="1">Belongs to the carbon-nitrogen hydrolase superfamily. BTD/VNN family.</text>
</comment>
<protein>
    <submittedName>
        <fullName evidence="5">Membrane-associated protein, putative</fullName>
    </submittedName>
</protein>
<dbReference type="Pfam" id="PF00795">
    <property type="entry name" value="CN_hydrolase"/>
    <property type="match status" value="1"/>
</dbReference>
<dbReference type="InterPro" id="IPR040154">
    <property type="entry name" value="Biotinidase/VNN"/>
</dbReference>
<gene>
    <name evidence="5" type="ORF">BSAL_38340</name>
</gene>
<dbReference type="PANTHER" id="PTHR10609:SF14">
    <property type="entry name" value="BIOTINIDASE"/>
    <property type="match status" value="1"/>
</dbReference>
<dbReference type="EMBL" id="CYKH01002064">
    <property type="protein sequence ID" value="CUG92586.1"/>
    <property type="molecule type" value="Genomic_DNA"/>
</dbReference>
<name>A0A0S4JQU7_BODSA</name>
<organism evidence="5 6">
    <name type="scientific">Bodo saltans</name>
    <name type="common">Flagellated protozoan</name>
    <dbReference type="NCBI Taxonomy" id="75058"/>
    <lineage>
        <taxon>Eukaryota</taxon>
        <taxon>Discoba</taxon>
        <taxon>Euglenozoa</taxon>
        <taxon>Kinetoplastea</taxon>
        <taxon>Metakinetoplastina</taxon>
        <taxon>Eubodonida</taxon>
        <taxon>Bodonidae</taxon>
        <taxon>Bodo</taxon>
    </lineage>
</organism>
<dbReference type="SUPFAM" id="SSF56317">
    <property type="entry name" value="Carbon-nitrogen hydrolase"/>
    <property type="match status" value="1"/>
</dbReference>